<feature type="domain" description="STAS" evidence="3">
    <location>
        <begin position="5"/>
        <end position="105"/>
    </location>
</feature>
<dbReference type="CDD" id="cd07043">
    <property type="entry name" value="STAS_anti-anti-sigma_factors"/>
    <property type="match status" value="1"/>
</dbReference>
<dbReference type="InterPro" id="IPR036513">
    <property type="entry name" value="STAS_dom_sf"/>
</dbReference>
<gene>
    <name evidence="4" type="ORF">EDD30_2768</name>
</gene>
<accession>A0A3N1GI52</accession>
<evidence type="ECO:0000256" key="2">
    <source>
        <dbReference type="RuleBase" id="RU003749"/>
    </source>
</evidence>
<name>A0A3N1GI52_9ACTN</name>
<dbReference type="Gene3D" id="3.30.750.24">
    <property type="entry name" value="STAS domain"/>
    <property type="match status" value="1"/>
</dbReference>
<comment type="similarity">
    <text evidence="1 2">Belongs to the anti-sigma-factor antagonist family.</text>
</comment>
<dbReference type="Pfam" id="PF01740">
    <property type="entry name" value="STAS"/>
    <property type="match status" value="1"/>
</dbReference>
<dbReference type="NCBIfam" id="TIGR00377">
    <property type="entry name" value="ant_ant_sig"/>
    <property type="match status" value="1"/>
</dbReference>
<dbReference type="EMBL" id="RJKL01000001">
    <property type="protein sequence ID" value="ROP29940.1"/>
    <property type="molecule type" value="Genomic_DNA"/>
</dbReference>
<dbReference type="SUPFAM" id="SSF52091">
    <property type="entry name" value="SpoIIaa-like"/>
    <property type="match status" value="1"/>
</dbReference>
<protein>
    <recommendedName>
        <fullName evidence="2">Anti-sigma factor antagonist</fullName>
    </recommendedName>
</protein>
<reference evidence="4 5" key="1">
    <citation type="submission" date="2018-11" db="EMBL/GenBank/DDBJ databases">
        <title>Sequencing the genomes of 1000 actinobacteria strains.</title>
        <authorList>
            <person name="Klenk H.-P."/>
        </authorList>
    </citation>
    <scope>NUCLEOTIDE SEQUENCE [LARGE SCALE GENOMIC DNA]</scope>
    <source>
        <strain evidence="4 5">DSM 43634</strain>
    </source>
</reference>
<evidence type="ECO:0000313" key="5">
    <source>
        <dbReference type="Proteomes" id="UP000271683"/>
    </source>
</evidence>
<organism evidence="4 5">
    <name type="scientific">Couchioplanes caeruleus</name>
    <dbReference type="NCBI Taxonomy" id="56438"/>
    <lineage>
        <taxon>Bacteria</taxon>
        <taxon>Bacillati</taxon>
        <taxon>Actinomycetota</taxon>
        <taxon>Actinomycetes</taxon>
        <taxon>Micromonosporales</taxon>
        <taxon>Micromonosporaceae</taxon>
        <taxon>Couchioplanes</taxon>
    </lineage>
</organism>
<dbReference type="PANTHER" id="PTHR33495">
    <property type="entry name" value="ANTI-SIGMA FACTOR ANTAGONIST TM_1081-RELATED-RELATED"/>
    <property type="match status" value="1"/>
</dbReference>
<evidence type="ECO:0000259" key="3">
    <source>
        <dbReference type="PROSITE" id="PS50801"/>
    </source>
</evidence>
<comment type="caution">
    <text evidence="4">The sequence shown here is derived from an EMBL/GenBank/DDBJ whole genome shotgun (WGS) entry which is preliminary data.</text>
</comment>
<dbReference type="RefSeq" id="WP_084556035.1">
    <property type="nucleotide sequence ID" value="NZ_RJKL01000001.1"/>
</dbReference>
<proteinExistence type="inferred from homology"/>
<dbReference type="InterPro" id="IPR002645">
    <property type="entry name" value="STAS_dom"/>
</dbReference>
<dbReference type="Proteomes" id="UP000271683">
    <property type="component" value="Unassembled WGS sequence"/>
</dbReference>
<dbReference type="AlphaFoldDB" id="A0A3N1GI52"/>
<evidence type="ECO:0000313" key="4">
    <source>
        <dbReference type="EMBL" id="ROP29940.1"/>
    </source>
</evidence>
<dbReference type="PANTHER" id="PTHR33495:SF2">
    <property type="entry name" value="ANTI-SIGMA FACTOR ANTAGONIST TM_1081-RELATED"/>
    <property type="match status" value="1"/>
</dbReference>
<dbReference type="PROSITE" id="PS50801">
    <property type="entry name" value="STAS"/>
    <property type="match status" value="1"/>
</dbReference>
<dbReference type="OrthoDB" id="9793697at2"/>
<evidence type="ECO:0000256" key="1">
    <source>
        <dbReference type="ARBA" id="ARBA00009013"/>
    </source>
</evidence>
<dbReference type="GO" id="GO:0043856">
    <property type="term" value="F:anti-sigma factor antagonist activity"/>
    <property type="evidence" value="ECO:0007669"/>
    <property type="project" value="InterPro"/>
</dbReference>
<dbReference type="InterPro" id="IPR003658">
    <property type="entry name" value="Anti-sigma_ant"/>
</dbReference>
<sequence length="105" mass="11371">MTDEPVTSLDRDTDVATVALRGEVDVLNVDQVRVALVEALDARPRTLVVDLSELSFIDSTGLGAIIFGFQRARDEGVDFLLARPTRGVHQILVLSGVLEVVGLQQ</sequence>